<dbReference type="InterPro" id="IPR050416">
    <property type="entry name" value="FAD-linked_Oxidoreductase"/>
</dbReference>
<dbReference type="EMBL" id="CP069024">
    <property type="protein sequence ID" value="QRC92780.1"/>
    <property type="molecule type" value="Genomic_DNA"/>
</dbReference>
<feature type="non-terminal residue" evidence="7">
    <location>
        <position position="648"/>
    </location>
</feature>
<sequence length="648" mass="71728">YSRRGKIWDKCVEMFLLAHGAVLLLSHTVLAFNFPYESVQLQHSDIANNSDITFGDGTGIEKPACKSFPGYESWPSAERWNAFNVSLRGALLRGVPPTASCYDGMYQNASSCTFVRQNQGSALFAKEDPVVPFGQWQLHNPCPVPNSGVTPPLSDCKLESYPAYVVNASSVRDVQLAINFARNNYIRLTIKNTGHDWVGRNTGGGALQVWVHHFKAFEYLPSAQIAQYDGQAVRVGVALEQWEVYSYMGKNNITLLAPGSPTVGAYGGFMQGGGFSYITSKYGLMADQVLALEVVTADGHFVHADPDTNADLFWAIRGGGPSNYGIVTSAIIKAYPATTIARYDFTFQTGPVLGNLTSNVRVNDIATFWKGMEIYFSHNLRINNAKGIMWNYVQAQAGNQIQPNRTFSLRSQITKPGVTAEEMKNLVAPLIKDLNDAGIPLKMQEPLFWKTYAEFGTIPGGPTGATSNSRFSSRLFPRANFEGRNSTVFRATMDSIRTFVEEGGYSFHSVNFAATYETASYPGSNSAVNPALRNAVMHATGFDNKPYTRELSDEEWKASHARLDSYIQKWRDASPGSGAYMNEADVQEPDFQHSLYGANYDRLLRVKRKWDPWGVFYAVTAVGSEEWYVEGTRGLPTQQGRLCLVYAK</sequence>
<dbReference type="InterPro" id="IPR012951">
    <property type="entry name" value="BBE"/>
</dbReference>
<dbReference type="GO" id="GO:0016491">
    <property type="term" value="F:oxidoreductase activity"/>
    <property type="evidence" value="ECO:0007669"/>
    <property type="project" value="UniProtKB-KW"/>
</dbReference>
<evidence type="ECO:0000256" key="2">
    <source>
        <dbReference type="ARBA" id="ARBA00005466"/>
    </source>
</evidence>
<dbReference type="SUPFAM" id="SSF56176">
    <property type="entry name" value="FAD-binding/transporter-associated domain-like"/>
    <property type="match status" value="1"/>
</dbReference>
<dbReference type="Pfam" id="PF01565">
    <property type="entry name" value="FAD_binding_4"/>
    <property type="match status" value="1"/>
</dbReference>
<organism evidence="7 8">
    <name type="scientific">Phaeosphaeria nodorum (strain SN15 / ATCC MYA-4574 / FGSC 10173)</name>
    <name type="common">Glume blotch fungus</name>
    <name type="synonym">Parastagonospora nodorum</name>
    <dbReference type="NCBI Taxonomy" id="321614"/>
    <lineage>
        <taxon>Eukaryota</taxon>
        <taxon>Fungi</taxon>
        <taxon>Dikarya</taxon>
        <taxon>Ascomycota</taxon>
        <taxon>Pezizomycotina</taxon>
        <taxon>Dothideomycetes</taxon>
        <taxon>Pleosporomycetidae</taxon>
        <taxon>Pleosporales</taxon>
        <taxon>Pleosporineae</taxon>
        <taxon>Phaeosphaeriaceae</taxon>
        <taxon>Parastagonospora</taxon>
    </lineage>
</organism>
<dbReference type="InterPro" id="IPR016169">
    <property type="entry name" value="FAD-bd_PCMH_sub2"/>
</dbReference>
<evidence type="ECO:0000256" key="4">
    <source>
        <dbReference type="ARBA" id="ARBA00022827"/>
    </source>
</evidence>
<dbReference type="VEuPathDB" id="FungiDB:JI435_081620"/>
<dbReference type="InterPro" id="IPR016166">
    <property type="entry name" value="FAD-bd_PCMH"/>
</dbReference>
<dbReference type="PROSITE" id="PS51387">
    <property type="entry name" value="FAD_PCMH"/>
    <property type="match status" value="1"/>
</dbReference>
<comment type="similarity">
    <text evidence="2">Belongs to the oxygen-dependent FAD-linked oxidoreductase family.</text>
</comment>
<keyword evidence="3" id="KW-0285">Flavoprotein</keyword>
<name>A0A7U2EXC8_PHANO</name>
<dbReference type="OrthoDB" id="415825at2759"/>
<evidence type="ECO:0000259" key="6">
    <source>
        <dbReference type="PROSITE" id="PS51387"/>
    </source>
</evidence>
<dbReference type="InterPro" id="IPR036318">
    <property type="entry name" value="FAD-bd_PCMH-like_sf"/>
</dbReference>
<keyword evidence="5" id="KW-0560">Oxidoreductase</keyword>
<accession>A0A7U2EXC8</accession>
<dbReference type="Gene3D" id="3.30.465.10">
    <property type="match status" value="2"/>
</dbReference>
<keyword evidence="4" id="KW-0274">FAD</keyword>
<feature type="domain" description="FAD-binding PCMH-type" evidence="6">
    <location>
        <begin position="158"/>
        <end position="337"/>
    </location>
</feature>
<keyword evidence="8" id="KW-1185">Reference proteome</keyword>
<dbReference type="PANTHER" id="PTHR42973:SF39">
    <property type="entry name" value="FAD-BINDING PCMH-TYPE DOMAIN-CONTAINING PROTEIN"/>
    <property type="match status" value="1"/>
</dbReference>
<reference evidence="8" key="1">
    <citation type="journal article" date="2021" name="BMC Genomics">
        <title>Chromosome-level genome assembly and manually-curated proteome of model necrotroph Parastagonospora nodorum Sn15 reveals a genome-wide trove of candidate effector homologs, and redundancy of virulence-related functions within an accessory chromosome.</title>
        <authorList>
            <person name="Bertazzoni S."/>
            <person name="Jones D.A.B."/>
            <person name="Phan H.T."/>
            <person name="Tan K.-C."/>
            <person name="Hane J.K."/>
        </authorList>
    </citation>
    <scope>NUCLEOTIDE SEQUENCE [LARGE SCALE GENOMIC DNA]</scope>
    <source>
        <strain evidence="8">SN15 / ATCC MYA-4574 / FGSC 10173)</strain>
    </source>
</reference>
<protein>
    <recommendedName>
        <fullName evidence="6">FAD-binding PCMH-type domain-containing protein</fullName>
    </recommendedName>
</protein>
<dbReference type="AlphaFoldDB" id="A0A7U2EXC8"/>
<evidence type="ECO:0000256" key="3">
    <source>
        <dbReference type="ARBA" id="ARBA00022630"/>
    </source>
</evidence>
<dbReference type="InterPro" id="IPR006094">
    <property type="entry name" value="Oxid_FAD_bind_N"/>
</dbReference>
<evidence type="ECO:0000256" key="5">
    <source>
        <dbReference type="ARBA" id="ARBA00023002"/>
    </source>
</evidence>
<evidence type="ECO:0000256" key="1">
    <source>
        <dbReference type="ARBA" id="ARBA00001974"/>
    </source>
</evidence>
<dbReference type="Proteomes" id="UP000663193">
    <property type="component" value="Chromosome 2"/>
</dbReference>
<dbReference type="Pfam" id="PF08031">
    <property type="entry name" value="BBE"/>
    <property type="match status" value="1"/>
</dbReference>
<evidence type="ECO:0000313" key="7">
    <source>
        <dbReference type="EMBL" id="QRC92780.1"/>
    </source>
</evidence>
<proteinExistence type="inferred from homology"/>
<evidence type="ECO:0000313" key="8">
    <source>
        <dbReference type="Proteomes" id="UP000663193"/>
    </source>
</evidence>
<dbReference type="GO" id="GO:0071949">
    <property type="term" value="F:FAD binding"/>
    <property type="evidence" value="ECO:0007669"/>
    <property type="project" value="InterPro"/>
</dbReference>
<gene>
    <name evidence="7" type="ORF">JI435_081620</name>
</gene>
<dbReference type="PANTHER" id="PTHR42973">
    <property type="entry name" value="BINDING OXIDOREDUCTASE, PUTATIVE (AFU_ORTHOLOGUE AFUA_1G17690)-RELATED"/>
    <property type="match status" value="1"/>
</dbReference>
<comment type="cofactor">
    <cofactor evidence="1">
        <name>FAD</name>
        <dbReference type="ChEBI" id="CHEBI:57692"/>
    </cofactor>
</comment>